<proteinExistence type="predicted"/>
<organism evidence="3 4">
    <name type="scientific">Cohnella herbarum</name>
    <dbReference type="NCBI Taxonomy" id="2728023"/>
    <lineage>
        <taxon>Bacteria</taxon>
        <taxon>Bacillati</taxon>
        <taxon>Bacillota</taxon>
        <taxon>Bacilli</taxon>
        <taxon>Bacillales</taxon>
        <taxon>Paenibacillaceae</taxon>
        <taxon>Cohnella</taxon>
    </lineage>
</organism>
<dbReference type="InterPro" id="IPR029052">
    <property type="entry name" value="Metallo-depent_PP-like"/>
</dbReference>
<dbReference type="AlphaFoldDB" id="A0A7Z2VMP9"/>
<dbReference type="Proteomes" id="UP000502248">
    <property type="component" value="Chromosome"/>
</dbReference>
<dbReference type="EMBL" id="CP051680">
    <property type="protein sequence ID" value="QJD85754.1"/>
    <property type="molecule type" value="Genomic_DNA"/>
</dbReference>
<reference evidence="3 4" key="1">
    <citation type="submission" date="2020-04" db="EMBL/GenBank/DDBJ databases">
        <title>Genome sequencing of novel species.</title>
        <authorList>
            <person name="Heo J."/>
            <person name="Kim S.-J."/>
            <person name="Kim J.-S."/>
            <person name="Hong S.-B."/>
            <person name="Kwon S.-W."/>
        </authorList>
    </citation>
    <scope>NUCLEOTIDE SEQUENCE [LARGE SCALE GENOMIC DNA]</scope>
    <source>
        <strain evidence="3 4">MFER-1</strain>
    </source>
</reference>
<dbReference type="RefSeq" id="WP_169282014.1">
    <property type="nucleotide sequence ID" value="NZ_CP051680.1"/>
</dbReference>
<keyword evidence="1" id="KW-1133">Transmembrane helix</keyword>
<accession>A0A7Z2VMP9</accession>
<dbReference type="KEGG" id="cheb:HH215_22905"/>
<dbReference type="InterPro" id="IPR004843">
    <property type="entry name" value="Calcineurin-like_PHP"/>
</dbReference>
<sequence>MFVLFAILALIVYGFLVFYIGWSGWRWMKPREFASFKTVYIVAIVFLALSFVFGRLLPDIAFLSMIGSYWIAIFALLVMLLPIVHVILWLLRLTPLPRHRAQKWAGFLTLAALVALIGYGTFNAYSPVVRAYDVNIDKDVQGLDKLNVVMVADTHFGLLSGPSHARRMVEEINKLEPDIVLYPGDIIDDNLDAYLDSGIDDIISEVKSKYGVYATLGNHDKLDGPVEKLIEALERSNMNVLYDETITIMDDKLTLIGRKDRTETDRSDVAALVNGVDVSRPMILLDHQPYDLDIAAQNGIDLMVSGHTHRGQIAPGHLLTRALYENDWGHVRKGSFHSIVTSGYGFWGPPIRIGSRSEIVRINLTFSSTTG</sequence>
<dbReference type="InterPro" id="IPR051158">
    <property type="entry name" value="Metallophosphoesterase_sf"/>
</dbReference>
<feature type="domain" description="Calcineurin-like phosphoesterase" evidence="2">
    <location>
        <begin position="147"/>
        <end position="310"/>
    </location>
</feature>
<feature type="transmembrane region" description="Helical" evidence="1">
    <location>
        <begin position="39"/>
        <end position="57"/>
    </location>
</feature>
<dbReference type="PANTHER" id="PTHR31302:SF0">
    <property type="entry name" value="TRANSMEMBRANE PROTEIN WITH METALLOPHOSPHOESTERASE DOMAIN"/>
    <property type="match status" value="1"/>
</dbReference>
<feature type="transmembrane region" description="Helical" evidence="1">
    <location>
        <begin position="6"/>
        <end position="27"/>
    </location>
</feature>
<keyword evidence="1" id="KW-0472">Membrane</keyword>
<feature type="transmembrane region" description="Helical" evidence="1">
    <location>
        <begin position="103"/>
        <end position="122"/>
    </location>
</feature>
<keyword evidence="1" id="KW-0812">Transmembrane</keyword>
<evidence type="ECO:0000313" key="3">
    <source>
        <dbReference type="EMBL" id="QJD85754.1"/>
    </source>
</evidence>
<dbReference type="GO" id="GO:0016787">
    <property type="term" value="F:hydrolase activity"/>
    <property type="evidence" value="ECO:0007669"/>
    <property type="project" value="InterPro"/>
</dbReference>
<protein>
    <submittedName>
        <fullName evidence="3">Metallophosphoesterase</fullName>
    </submittedName>
</protein>
<dbReference type="Gene3D" id="3.60.21.10">
    <property type="match status" value="1"/>
</dbReference>
<evidence type="ECO:0000259" key="2">
    <source>
        <dbReference type="Pfam" id="PF00149"/>
    </source>
</evidence>
<evidence type="ECO:0000313" key="4">
    <source>
        <dbReference type="Proteomes" id="UP000502248"/>
    </source>
</evidence>
<name>A0A7Z2VMP9_9BACL</name>
<keyword evidence="4" id="KW-1185">Reference proteome</keyword>
<dbReference type="CDD" id="cd07385">
    <property type="entry name" value="MPP_YkuE_C"/>
    <property type="match status" value="1"/>
</dbReference>
<gene>
    <name evidence="3" type="ORF">HH215_22905</name>
</gene>
<dbReference type="SUPFAM" id="SSF56300">
    <property type="entry name" value="Metallo-dependent phosphatases"/>
    <property type="match status" value="1"/>
</dbReference>
<dbReference type="Pfam" id="PF00149">
    <property type="entry name" value="Metallophos"/>
    <property type="match status" value="1"/>
</dbReference>
<feature type="transmembrane region" description="Helical" evidence="1">
    <location>
        <begin position="69"/>
        <end position="91"/>
    </location>
</feature>
<evidence type="ECO:0000256" key="1">
    <source>
        <dbReference type="SAM" id="Phobius"/>
    </source>
</evidence>
<dbReference type="PANTHER" id="PTHR31302">
    <property type="entry name" value="TRANSMEMBRANE PROTEIN WITH METALLOPHOSPHOESTERASE DOMAIN-RELATED"/>
    <property type="match status" value="1"/>
</dbReference>